<evidence type="ECO:0000259" key="4">
    <source>
        <dbReference type="PROSITE" id="PS01124"/>
    </source>
</evidence>
<evidence type="ECO:0000256" key="2">
    <source>
        <dbReference type="ARBA" id="ARBA00023125"/>
    </source>
</evidence>
<dbReference type="SUPFAM" id="SSF46689">
    <property type="entry name" value="Homeodomain-like"/>
    <property type="match status" value="2"/>
</dbReference>
<dbReference type="InterPro" id="IPR020449">
    <property type="entry name" value="Tscrpt_reg_AraC-type_HTH"/>
</dbReference>
<keyword evidence="3" id="KW-0804">Transcription</keyword>
<evidence type="ECO:0000256" key="3">
    <source>
        <dbReference type="ARBA" id="ARBA00023163"/>
    </source>
</evidence>
<dbReference type="EMBL" id="JBHSNC010000056">
    <property type="protein sequence ID" value="MFC5531833.1"/>
    <property type="molecule type" value="Genomic_DNA"/>
</dbReference>
<reference evidence="6" key="1">
    <citation type="journal article" date="2019" name="Int. J. Syst. Evol. Microbiol.">
        <title>The Global Catalogue of Microorganisms (GCM) 10K type strain sequencing project: providing services to taxonomists for standard genome sequencing and annotation.</title>
        <authorList>
            <consortium name="The Broad Institute Genomics Platform"/>
            <consortium name="The Broad Institute Genome Sequencing Center for Infectious Disease"/>
            <person name="Wu L."/>
            <person name="Ma J."/>
        </authorList>
    </citation>
    <scope>NUCLEOTIDE SEQUENCE [LARGE SCALE GENOMIC DNA]</scope>
    <source>
        <strain evidence="6">CGMCC 1.18578</strain>
    </source>
</reference>
<dbReference type="Gene3D" id="2.60.120.10">
    <property type="entry name" value="Jelly Rolls"/>
    <property type="match status" value="1"/>
</dbReference>
<dbReference type="SMART" id="SM00342">
    <property type="entry name" value="HTH_ARAC"/>
    <property type="match status" value="1"/>
</dbReference>
<dbReference type="SUPFAM" id="SSF51182">
    <property type="entry name" value="RmlC-like cupins"/>
    <property type="match status" value="1"/>
</dbReference>
<dbReference type="Pfam" id="PF02311">
    <property type="entry name" value="AraC_binding"/>
    <property type="match status" value="1"/>
</dbReference>
<dbReference type="InterPro" id="IPR009057">
    <property type="entry name" value="Homeodomain-like_sf"/>
</dbReference>
<name>A0ABW0R542_9BACL</name>
<sequence length="296" mass="33600">MNKLVLKEERRHGTSNYPVSLYEITCSPDHPLLDLHWHDELEFLLVTEGRATFRVDASDYELNAGEAIFVNSGLLHSGSVASDEPCSFVAVVFHASLFGNGSIDYLYDQYIVPLIGQNVRIPVHIHLQEGPMGDILGALGQMKEANRSKRLASEMQIKGLLFYCVSKLLEISEPMTGLKRDNDGYRIERLKAVIAYIEQRYAEPITLQQLSSVACMSDSYFCRIFKRITTQSPVEYMNGYRVQQAAVRLRQSDDKVMQIALDVGFNNLSYFNVVFRQRFGCTPGQYRKQQATSADY</sequence>
<dbReference type="InterPro" id="IPR014710">
    <property type="entry name" value="RmlC-like_jellyroll"/>
</dbReference>
<dbReference type="Proteomes" id="UP001596108">
    <property type="component" value="Unassembled WGS sequence"/>
</dbReference>
<dbReference type="PROSITE" id="PS00041">
    <property type="entry name" value="HTH_ARAC_FAMILY_1"/>
    <property type="match status" value="1"/>
</dbReference>
<protein>
    <submittedName>
        <fullName evidence="5">Helix-turn-helix domain-containing protein</fullName>
    </submittedName>
</protein>
<dbReference type="CDD" id="cd02208">
    <property type="entry name" value="cupin_RmlC-like"/>
    <property type="match status" value="1"/>
</dbReference>
<organism evidence="5 6">
    <name type="scientific">Cohnella yongneupensis</name>
    <dbReference type="NCBI Taxonomy" id="425006"/>
    <lineage>
        <taxon>Bacteria</taxon>
        <taxon>Bacillati</taxon>
        <taxon>Bacillota</taxon>
        <taxon>Bacilli</taxon>
        <taxon>Bacillales</taxon>
        <taxon>Paenibacillaceae</taxon>
        <taxon>Cohnella</taxon>
    </lineage>
</organism>
<dbReference type="InterPro" id="IPR018062">
    <property type="entry name" value="HTH_AraC-typ_CS"/>
</dbReference>
<dbReference type="PRINTS" id="PR00032">
    <property type="entry name" value="HTHARAC"/>
</dbReference>
<dbReference type="PANTHER" id="PTHR43280">
    <property type="entry name" value="ARAC-FAMILY TRANSCRIPTIONAL REGULATOR"/>
    <property type="match status" value="1"/>
</dbReference>
<dbReference type="Gene3D" id="1.10.10.60">
    <property type="entry name" value="Homeodomain-like"/>
    <property type="match status" value="2"/>
</dbReference>
<accession>A0ABW0R542</accession>
<proteinExistence type="predicted"/>
<evidence type="ECO:0000256" key="1">
    <source>
        <dbReference type="ARBA" id="ARBA00023015"/>
    </source>
</evidence>
<dbReference type="PROSITE" id="PS01124">
    <property type="entry name" value="HTH_ARAC_FAMILY_2"/>
    <property type="match status" value="1"/>
</dbReference>
<dbReference type="PANTHER" id="PTHR43280:SF28">
    <property type="entry name" value="HTH-TYPE TRANSCRIPTIONAL ACTIVATOR RHAS"/>
    <property type="match status" value="1"/>
</dbReference>
<keyword evidence="2" id="KW-0238">DNA-binding</keyword>
<dbReference type="Pfam" id="PF12833">
    <property type="entry name" value="HTH_18"/>
    <property type="match status" value="1"/>
</dbReference>
<feature type="domain" description="HTH araC/xylS-type" evidence="4">
    <location>
        <begin position="191"/>
        <end position="289"/>
    </location>
</feature>
<gene>
    <name evidence="5" type="ORF">ACFPQ4_20645</name>
</gene>
<dbReference type="InterPro" id="IPR011051">
    <property type="entry name" value="RmlC_Cupin_sf"/>
</dbReference>
<comment type="caution">
    <text evidence="5">The sequence shown here is derived from an EMBL/GenBank/DDBJ whole genome shotgun (WGS) entry which is preliminary data.</text>
</comment>
<evidence type="ECO:0000313" key="5">
    <source>
        <dbReference type="EMBL" id="MFC5531833.1"/>
    </source>
</evidence>
<dbReference type="InterPro" id="IPR018060">
    <property type="entry name" value="HTH_AraC"/>
</dbReference>
<keyword evidence="1" id="KW-0805">Transcription regulation</keyword>
<keyword evidence="6" id="KW-1185">Reference proteome</keyword>
<dbReference type="InterPro" id="IPR003313">
    <property type="entry name" value="AraC-bd"/>
</dbReference>
<evidence type="ECO:0000313" key="6">
    <source>
        <dbReference type="Proteomes" id="UP001596108"/>
    </source>
</evidence>
<dbReference type="RefSeq" id="WP_378113794.1">
    <property type="nucleotide sequence ID" value="NZ_JBHSNC010000056.1"/>
</dbReference>